<feature type="non-terminal residue" evidence="1">
    <location>
        <position position="97"/>
    </location>
</feature>
<name>A0A2R5FG66_9STRA</name>
<dbReference type="InParanoid" id="A0A2R5FG66"/>
<accession>A0A2R5FG66</accession>
<evidence type="ECO:0000313" key="2">
    <source>
        <dbReference type="Proteomes" id="UP000241890"/>
    </source>
</evidence>
<sequence length="97" mass="10670">MADLLPVPWDKAYESVRESSTSSVKRLRRPDGLAFMIKTLVTGGRMGGLSVDEARSTVEYESSVYEALRSLQGIAVPPLIYGGTLMDKCNWFAVITL</sequence>
<dbReference type="Proteomes" id="UP000241890">
    <property type="component" value="Unassembled WGS sequence"/>
</dbReference>
<dbReference type="AlphaFoldDB" id="A0A2R5FG66"/>
<reference evidence="1 2" key="1">
    <citation type="submission" date="2017-12" db="EMBL/GenBank/DDBJ databases">
        <title>Sequencing, de novo assembly and annotation of complete genome of a new Thraustochytrid species, strain FCC1311.</title>
        <authorList>
            <person name="Sedici K."/>
            <person name="Godart F."/>
            <person name="Aiese Cigliano R."/>
            <person name="Sanseverino W."/>
            <person name="Barakat M."/>
            <person name="Ortet P."/>
            <person name="Marechal E."/>
            <person name="Cagnac O."/>
            <person name="Amato A."/>
        </authorList>
    </citation>
    <scope>NUCLEOTIDE SEQUENCE [LARGE SCALE GENOMIC DNA]</scope>
</reference>
<dbReference type="EMBL" id="BEYU01001658">
    <property type="protein sequence ID" value="GBG16258.1"/>
    <property type="molecule type" value="Genomic_DNA"/>
</dbReference>
<keyword evidence="2" id="KW-1185">Reference proteome</keyword>
<evidence type="ECO:0000313" key="1">
    <source>
        <dbReference type="EMBL" id="GBG16258.1"/>
    </source>
</evidence>
<gene>
    <name evidence="1" type="ORF">FCC1311_117332</name>
</gene>
<protein>
    <submittedName>
        <fullName evidence="1">Uncharacterized protein</fullName>
    </submittedName>
</protein>
<proteinExistence type="predicted"/>
<organism evidence="1 2">
    <name type="scientific">Hondaea fermentalgiana</name>
    <dbReference type="NCBI Taxonomy" id="2315210"/>
    <lineage>
        <taxon>Eukaryota</taxon>
        <taxon>Sar</taxon>
        <taxon>Stramenopiles</taxon>
        <taxon>Bigyra</taxon>
        <taxon>Labyrinthulomycetes</taxon>
        <taxon>Thraustochytrida</taxon>
        <taxon>Thraustochytriidae</taxon>
        <taxon>Hondaea</taxon>
    </lineage>
</organism>
<comment type="caution">
    <text evidence="1">The sequence shown here is derived from an EMBL/GenBank/DDBJ whole genome shotgun (WGS) entry which is preliminary data.</text>
</comment>